<proteinExistence type="predicted"/>
<evidence type="ECO:0000313" key="1">
    <source>
        <dbReference type="EMBL" id="ASM74543.1"/>
    </source>
</evidence>
<gene>
    <name evidence="1" type="ORF">SULPSESMR1_04847</name>
</gene>
<dbReference type="Proteomes" id="UP000199754">
    <property type="component" value="Plasmid pSMR1-1"/>
</dbReference>
<keyword evidence="2" id="KW-1185">Reference proteome</keyword>
<dbReference type="AlphaFoldDB" id="A0A221K6P9"/>
<name>A0A221K6P9_9RHOB</name>
<sequence length="165" mass="18168">MTQPDLRKLARAIHFDESDRNVFSSPARTGEWCVSGGFEFSDWTQGDLTGKARQAFANGWLGLETFGRVTFVAVTQIEPAEIATLTEMLAQHFVTYYGAPDVDAARPVAAEELSQMMDMCADHDANSLLTVARELTDAGVRESFRVIQPQDAGLEQFAIHGDLPE</sequence>
<dbReference type="KEGG" id="spse:SULPSESMR1_04847"/>
<evidence type="ECO:0000313" key="2">
    <source>
        <dbReference type="Proteomes" id="UP000199754"/>
    </source>
</evidence>
<protein>
    <submittedName>
        <fullName evidence="1">Uncharacterized protein</fullName>
    </submittedName>
</protein>
<accession>A0A221K6P9</accession>
<keyword evidence="1" id="KW-0614">Plasmid</keyword>
<reference evidence="1 2" key="1">
    <citation type="submission" date="2017-07" db="EMBL/GenBank/DDBJ databases">
        <title>Genome Sequence of Sulfitobacter pseudonitzschiae Strain SMR1 Isolated from a culture of the Diatom Skeletonema marinoi.</title>
        <authorList>
            <person name="Topel M."/>
            <person name="Pinder M.I.M."/>
            <person name="Johansson O.N."/>
            <person name="Kourtchenko O."/>
            <person name="Godhe A."/>
            <person name="Clarke A.K."/>
        </authorList>
    </citation>
    <scope>NUCLEOTIDE SEQUENCE [LARGE SCALE GENOMIC DNA]</scope>
    <source>
        <strain evidence="1 2">SMR1</strain>
        <plasmid evidence="1 2">pSMR1-1</plasmid>
    </source>
</reference>
<dbReference type="InterPro" id="IPR045442">
    <property type="entry name" value="DUF6505"/>
</dbReference>
<dbReference type="Pfam" id="PF20115">
    <property type="entry name" value="DUF6505"/>
    <property type="match status" value="1"/>
</dbReference>
<dbReference type="eggNOG" id="ENOG502ZBK2">
    <property type="taxonomic scope" value="Bacteria"/>
</dbReference>
<dbReference type="EMBL" id="CP022416">
    <property type="protein sequence ID" value="ASM74543.1"/>
    <property type="molecule type" value="Genomic_DNA"/>
</dbReference>
<dbReference type="STRING" id="1402135.SAMN05444149_106114"/>
<geneLocation type="plasmid" evidence="1 2">
    <name>pSMR1-1</name>
</geneLocation>
<organism evidence="1 2">
    <name type="scientific">Pseudosulfitobacter pseudonitzschiae</name>
    <dbReference type="NCBI Taxonomy" id="1402135"/>
    <lineage>
        <taxon>Bacteria</taxon>
        <taxon>Pseudomonadati</taxon>
        <taxon>Pseudomonadota</taxon>
        <taxon>Alphaproteobacteria</taxon>
        <taxon>Rhodobacterales</taxon>
        <taxon>Roseobacteraceae</taxon>
        <taxon>Pseudosulfitobacter</taxon>
    </lineage>
</organism>
<dbReference type="RefSeq" id="WP_240311349.1">
    <property type="nucleotide sequence ID" value="NZ_CP022416.1"/>
</dbReference>